<dbReference type="AlphaFoldDB" id="A0AAU9TH47"/>
<feature type="region of interest" description="Disordered" evidence="1">
    <location>
        <begin position="126"/>
        <end position="161"/>
    </location>
</feature>
<gene>
    <name evidence="2" type="ORF">EEDITHA_LOCUS2402</name>
</gene>
<dbReference type="Proteomes" id="UP001153954">
    <property type="component" value="Unassembled WGS sequence"/>
</dbReference>
<accession>A0AAU9TH47</accession>
<reference evidence="2" key="1">
    <citation type="submission" date="2022-03" db="EMBL/GenBank/DDBJ databases">
        <authorList>
            <person name="Tunstrom K."/>
        </authorList>
    </citation>
    <scope>NUCLEOTIDE SEQUENCE</scope>
</reference>
<evidence type="ECO:0000313" key="3">
    <source>
        <dbReference type="Proteomes" id="UP001153954"/>
    </source>
</evidence>
<keyword evidence="3" id="KW-1185">Reference proteome</keyword>
<organism evidence="2 3">
    <name type="scientific">Euphydryas editha</name>
    <name type="common">Edith's checkerspot</name>
    <dbReference type="NCBI Taxonomy" id="104508"/>
    <lineage>
        <taxon>Eukaryota</taxon>
        <taxon>Metazoa</taxon>
        <taxon>Ecdysozoa</taxon>
        <taxon>Arthropoda</taxon>
        <taxon>Hexapoda</taxon>
        <taxon>Insecta</taxon>
        <taxon>Pterygota</taxon>
        <taxon>Neoptera</taxon>
        <taxon>Endopterygota</taxon>
        <taxon>Lepidoptera</taxon>
        <taxon>Glossata</taxon>
        <taxon>Ditrysia</taxon>
        <taxon>Papilionoidea</taxon>
        <taxon>Nymphalidae</taxon>
        <taxon>Nymphalinae</taxon>
        <taxon>Euphydryas</taxon>
    </lineage>
</organism>
<name>A0AAU9TH47_EUPED</name>
<evidence type="ECO:0000256" key="1">
    <source>
        <dbReference type="SAM" id="MobiDB-lite"/>
    </source>
</evidence>
<comment type="caution">
    <text evidence="2">The sequence shown here is derived from an EMBL/GenBank/DDBJ whole genome shotgun (WGS) entry which is preliminary data.</text>
</comment>
<protein>
    <submittedName>
        <fullName evidence="2">Uncharacterized protein</fullName>
    </submittedName>
</protein>
<proteinExistence type="predicted"/>
<evidence type="ECO:0000313" key="2">
    <source>
        <dbReference type="EMBL" id="CAH2085973.1"/>
    </source>
</evidence>
<feature type="compositionally biased region" description="Pro residues" evidence="1">
    <location>
        <begin position="126"/>
        <end position="154"/>
    </location>
</feature>
<dbReference type="EMBL" id="CAKOGL010000005">
    <property type="protein sequence ID" value="CAH2085973.1"/>
    <property type="molecule type" value="Genomic_DNA"/>
</dbReference>
<sequence>MKPSISTEVNDILKELSGYQDPTPIQFCMDSNCHYSLVLTGKLDYVWEHFPGIHNLMYMYILSNNLNFQRLGLRGDASGPTRSAQMGQSGAEARDCGLRHLGVLVTALIKLQMSLIIVLVAPHPPPPPRAPRPPLAPLLRPTPPSRAPLPPPARYPHAARR</sequence>